<keyword evidence="3" id="KW-1185">Reference proteome</keyword>
<dbReference type="InterPro" id="IPR046052">
    <property type="entry name" value="DUF6010"/>
</dbReference>
<dbReference type="EMBL" id="BMPI01000042">
    <property type="protein sequence ID" value="GGM59232.1"/>
    <property type="molecule type" value="Genomic_DNA"/>
</dbReference>
<gene>
    <name evidence="2" type="ORF">GCM10007977_070910</name>
</gene>
<keyword evidence="1" id="KW-0812">Transmembrane</keyword>
<comment type="caution">
    <text evidence="2">The sequence shown here is derived from an EMBL/GenBank/DDBJ whole genome shotgun (WGS) entry which is preliminary data.</text>
</comment>
<evidence type="ECO:0000313" key="3">
    <source>
        <dbReference type="Proteomes" id="UP000642070"/>
    </source>
</evidence>
<feature type="transmembrane region" description="Helical" evidence="1">
    <location>
        <begin position="6"/>
        <end position="22"/>
    </location>
</feature>
<evidence type="ECO:0000256" key="1">
    <source>
        <dbReference type="SAM" id="Phobius"/>
    </source>
</evidence>
<sequence>MLGYVVPVAIGLLYVALNSFVPEAHRQRFNAVMVGGAGGVYISGGGFGLWELGFAAVMAAVAFAGLRSYAFIGLGWLLHTAWDVAHHHRGAPIIPSLHDSSFGCAICDPVIAAWCFWLAFRRPAAVPVSDGA</sequence>
<feature type="transmembrane region" description="Helical" evidence="1">
    <location>
        <begin position="29"/>
        <end position="50"/>
    </location>
</feature>
<evidence type="ECO:0008006" key="4">
    <source>
        <dbReference type="Google" id="ProtNLM"/>
    </source>
</evidence>
<dbReference type="AlphaFoldDB" id="A0A917U542"/>
<keyword evidence="1" id="KW-1133">Transmembrane helix</keyword>
<dbReference type="Pfam" id="PF19473">
    <property type="entry name" value="DUF6010"/>
    <property type="match status" value="1"/>
</dbReference>
<keyword evidence="1" id="KW-0472">Membrane</keyword>
<dbReference type="Proteomes" id="UP000642070">
    <property type="component" value="Unassembled WGS sequence"/>
</dbReference>
<organism evidence="2 3">
    <name type="scientific">Dactylosporangium sucinum</name>
    <dbReference type="NCBI Taxonomy" id="1424081"/>
    <lineage>
        <taxon>Bacteria</taxon>
        <taxon>Bacillati</taxon>
        <taxon>Actinomycetota</taxon>
        <taxon>Actinomycetes</taxon>
        <taxon>Micromonosporales</taxon>
        <taxon>Micromonosporaceae</taxon>
        <taxon>Dactylosporangium</taxon>
    </lineage>
</organism>
<protein>
    <recommendedName>
        <fullName evidence="4">Integral membrane protein</fullName>
    </recommendedName>
</protein>
<feature type="transmembrane region" description="Helical" evidence="1">
    <location>
        <begin position="56"/>
        <end position="78"/>
    </location>
</feature>
<name>A0A917U542_9ACTN</name>
<reference evidence="2" key="2">
    <citation type="submission" date="2020-09" db="EMBL/GenBank/DDBJ databases">
        <authorList>
            <person name="Sun Q."/>
            <person name="Ohkuma M."/>
        </authorList>
    </citation>
    <scope>NUCLEOTIDE SEQUENCE</scope>
    <source>
        <strain evidence="2">JCM 19831</strain>
    </source>
</reference>
<reference evidence="2" key="1">
    <citation type="journal article" date="2014" name="Int. J. Syst. Evol. Microbiol.">
        <title>Complete genome sequence of Corynebacterium casei LMG S-19264T (=DSM 44701T), isolated from a smear-ripened cheese.</title>
        <authorList>
            <consortium name="US DOE Joint Genome Institute (JGI-PGF)"/>
            <person name="Walter F."/>
            <person name="Albersmeier A."/>
            <person name="Kalinowski J."/>
            <person name="Ruckert C."/>
        </authorList>
    </citation>
    <scope>NUCLEOTIDE SEQUENCE</scope>
    <source>
        <strain evidence="2">JCM 19831</strain>
    </source>
</reference>
<accession>A0A917U542</accession>
<dbReference type="RefSeq" id="WP_190254380.1">
    <property type="nucleotide sequence ID" value="NZ_BMPI01000042.1"/>
</dbReference>
<evidence type="ECO:0000313" key="2">
    <source>
        <dbReference type="EMBL" id="GGM59232.1"/>
    </source>
</evidence>
<proteinExistence type="predicted"/>